<dbReference type="InterPro" id="IPR006103">
    <property type="entry name" value="Glyco_hydro_2_cat"/>
</dbReference>
<dbReference type="InterPro" id="IPR006101">
    <property type="entry name" value="Glyco_hydro_2"/>
</dbReference>
<feature type="domain" description="Glycoside hydrolase family 2 catalytic" evidence="6">
    <location>
        <begin position="306"/>
        <end position="638"/>
    </location>
</feature>
<dbReference type="InterPro" id="IPR017853">
    <property type="entry name" value="GH"/>
</dbReference>
<dbReference type="Pfam" id="PF02837">
    <property type="entry name" value="Glyco_hydro_2_N"/>
    <property type="match status" value="1"/>
</dbReference>
<dbReference type="EMBL" id="PDUD01000072">
    <property type="protein sequence ID" value="PHN00855.1"/>
    <property type="molecule type" value="Genomic_DNA"/>
</dbReference>
<feature type="domain" description="Glycoside hydrolase family 2 immunoglobulin-like beta-sandwich" evidence="5">
    <location>
        <begin position="273"/>
        <end position="304"/>
    </location>
</feature>
<keyword evidence="2" id="KW-0378">Hydrolase</keyword>
<dbReference type="PRINTS" id="PR00132">
    <property type="entry name" value="GLHYDRLASE2"/>
</dbReference>
<feature type="chain" id="PRO_5012429171" evidence="4">
    <location>
        <begin position="25"/>
        <end position="650"/>
    </location>
</feature>
<organism evidence="8 9">
    <name type="scientific">Flavilitoribacter nigricans (strain ATCC 23147 / DSM 23189 / NBRC 102662 / NCIMB 1420 / SS-2)</name>
    <name type="common">Lewinella nigricans</name>
    <dbReference type="NCBI Taxonomy" id="1122177"/>
    <lineage>
        <taxon>Bacteria</taxon>
        <taxon>Pseudomonadati</taxon>
        <taxon>Bacteroidota</taxon>
        <taxon>Saprospiria</taxon>
        <taxon>Saprospirales</taxon>
        <taxon>Lewinellaceae</taxon>
        <taxon>Flavilitoribacter</taxon>
    </lineage>
</organism>
<dbReference type="InterPro" id="IPR013783">
    <property type="entry name" value="Ig-like_fold"/>
</dbReference>
<dbReference type="Gene3D" id="2.60.40.10">
    <property type="entry name" value="Immunoglobulins"/>
    <property type="match status" value="1"/>
</dbReference>
<dbReference type="PANTHER" id="PTHR42732">
    <property type="entry name" value="BETA-GALACTOSIDASE"/>
    <property type="match status" value="1"/>
</dbReference>
<evidence type="ECO:0000256" key="2">
    <source>
        <dbReference type="ARBA" id="ARBA00022801"/>
    </source>
</evidence>
<comment type="caution">
    <text evidence="8">The sequence shown here is derived from an EMBL/GenBank/DDBJ whole genome shotgun (WGS) entry which is preliminary data.</text>
</comment>
<keyword evidence="4" id="KW-0732">Signal</keyword>
<dbReference type="InterPro" id="IPR006102">
    <property type="entry name" value="Ig-like_GH2"/>
</dbReference>
<dbReference type="GO" id="GO:0005975">
    <property type="term" value="P:carbohydrate metabolic process"/>
    <property type="evidence" value="ECO:0007669"/>
    <property type="project" value="InterPro"/>
</dbReference>
<feature type="domain" description="Glycosyl hydrolases family 2 sugar binding" evidence="7">
    <location>
        <begin position="51"/>
        <end position="214"/>
    </location>
</feature>
<keyword evidence="9" id="KW-1185">Reference proteome</keyword>
<evidence type="ECO:0000313" key="8">
    <source>
        <dbReference type="EMBL" id="PHN00855.1"/>
    </source>
</evidence>
<proteinExistence type="inferred from homology"/>
<dbReference type="Pfam" id="PF02836">
    <property type="entry name" value="Glyco_hydro_2_C"/>
    <property type="match status" value="1"/>
</dbReference>
<accession>A0A2D0MX95</accession>
<dbReference type="OrthoDB" id="1007335at2"/>
<dbReference type="Pfam" id="PF00703">
    <property type="entry name" value="Glyco_hydro_2"/>
    <property type="match status" value="1"/>
</dbReference>
<dbReference type="AlphaFoldDB" id="A0A2D0MX95"/>
<protein>
    <submittedName>
        <fullName evidence="8">Beta-glucuronidase</fullName>
    </submittedName>
</protein>
<dbReference type="PANTHER" id="PTHR42732:SF1">
    <property type="entry name" value="BETA-MANNOSIDASE"/>
    <property type="match status" value="1"/>
</dbReference>
<feature type="signal peptide" evidence="4">
    <location>
        <begin position="1"/>
        <end position="24"/>
    </location>
</feature>
<dbReference type="InterPro" id="IPR008979">
    <property type="entry name" value="Galactose-bd-like_sf"/>
</dbReference>
<evidence type="ECO:0000256" key="4">
    <source>
        <dbReference type="SAM" id="SignalP"/>
    </source>
</evidence>
<dbReference type="InterPro" id="IPR051913">
    <property type="entry name" value="GH2_Domain-Containing"/>
</dbReference>
<evidence type="ECO:0000259" key="6">
    <source>
        <dbReference type="Pfam" id="PF02836"/>
    </source>
</evidence>
<gene>
    <name evidence="8" type="ORF">CRP01_40175</name>
</gene>
<evidence type="ECO:0000259" key="5">
    <source>
        <dbReference type="Pfam" id="PF00703"/>
    </source>
</evidence>
<dbReference type="GO" id="GO:0004553">
    <property type="term" value="F:hydrolase activity, hydrolyzing O-glycosyl compounds"/>
    <property type="evidence" value="ECO:0007669"/>
    <property type="project" value="InterPro"/>
</dbReference>
<evidence type="ECO:0000256" key="1">
    <source>
        <dbReference type="ARBA" id="ARBA00007401"/>
    </source>
</evidence>
<name>A0A2D0MX95_FLAN2</name>
<dbReference type="Proteomes" id="UP000223913">
    <property type="component" value="Unassembled WGS sequence"/>
</dbReference>
<evidence type="ECO:0000259" key="7">
    <source>
        <dbReference type="Pfam" id="PF02837"/>
    </source>
</evidence>
<dbReference type="RefSeq" id="WP_099155755.1">
    <property type="nucleotide sequence ID" value="NZ_PDUD01000072.1"/>
</dbReference>
<dbReference type="InterPro" id="IPR006104">
    <property type="entry name" value="Glyco_hydro_2_N"/>
</dbReference>
<dbReference type="InterPro" id="IPR036156">
    <property type="entry name" value="Beta-gal/glucu_dom_sf"/>
</dbReference>
<dbReference type="SUPFAM" id="SSF49303">
    <property type="entry name" value="beta-Galactosidase/glucuronidase domain"/>
    <property type="match status" value="1"/>
</dbReference>
<keyword evidence="3" id="KW-0326">Glycosidase</keyword>
<sequence length="650" mass="73796">MQASFPTSLIALFWLLSVLAPLQSQDIFETQTVEDIPCAPLIGNIGARHTQSLNGTWNALIDPSVFSLNDRFHYLERNYKPEPSELVEANLEDGLTLRVPGDWNTQDTRLVFYNGKVWYKRDFYVKKKDNKRYFLHFGAINYKAQIYVNGEHVASHTGGYTSFNCEVTKVLKEGENLLVIKVNNALTSDDIPTTSTDWMNYGGITRDVDLVEMPAQFIRNYKIQLAPKSIDRIEGWVNLEGMPTGSVNLEIPELNIRKTFPVTDGRARVSLDAKPELWSPEQPTLYTVRISAGPDAVEDQIGFRTIAVEDGQVVLNGKPVFLKGISIHEEAIGANGRASSEREAAELLTYAKELNCNFVRLAHYTHNEYMARQADKMGILVWSEIPVYWSVNFASPAVLEMAKTRMDEMIARDQNRASIIFWSLGNETPESEARNTFFGNLNKHVKSLDDTRLTTAALIFNEEIQAMARDYYFPTLAGKEFDVWDIEINDPLAEIVDVAAINQYFGWYYSGFLAAAANLPPYQARKTMLENIPKIRFHVRNNKPFVFSEMGAGAKRGKTADEEDLVVYSEEYQAKVYQNQVEMVKQQSGLVGMSPWILKDFRSSMRLYQGVQDYWNLKGLITDNGERKKAFFVLQDFYGSWGAPTVGLKH</sequence>
<dbReference type="SUPFAM" id="SSF49785">
    <property type="entry name" value="Galactose-binding domain-like"/>
    <property type="match status" value="1"/>
</dbReference>
<dbReference type="Gene3D" id="2.60.120.260">
    <property type="entry name" value="Galactose-binding domain-like"/>
    <property type="match status" value="1"/>
</dbReference>
<reference evidence="8 9" key="1">
    <citation type="submission" date="2017-10" db="EMBL/GenBank/DDBJ databases">
        <title>The draft genome sequence of Lewinella nigricans NBRC 102662.</title>
        <authorList>
            <person name="Wang K."/>
        </authorList>
    </citation>
    <scope>NUCLEOTIDE SEQUENCE [LARGE SCALE GENOMIC DNA]</scope>
    <source>
        <strain evidence="8 9">NBRC 102662</strain>
    </source>
</reference>
<dbReference type="Gene3D" id="3.20.20.80">
    <property type="entry name" value="Glycosidases"/>
    <property type="match status" value="1"/>
</dbReference>
<dbReference type="SUPFAM" id="SSF51445">
    <property type="entry name" value="(Trans)glycosidases"/>
    <property type="match status" value="1"/>
</dbReference>
<evidence type="ECO:0000256" key="3">
    <source>
        <dbReference type="ARBA" id="ARBA00023295"/>
    </source>
</evidence>
<comment type="similarity">
    <text evidence="1">Belongs to the glycosyl hydrolase 2 family.</text>
</comment>
<evidence type="ECO:0000313" key="9">
    <source>
        <dbReference type="Proteomes" id="UP000223913"/>
    </source>
</evidence>